<keyword evidence="11" id="KW-1185">Reference proteome</keyword>
<proteinExistence type="predicted"/>
<dbReference type="InParanoid" id="G4TUI9"/>
<dbReference type="OrthoDB" id="31113at2759"/>
<feature type="domain" description="XPG-I" evidence="8">
    <location>
        <begin position="296"/>
        <end position="366"/>
    </location>
</feature>
<dbReference type="InterPro" id="IPR006086">
    <property type="entry name" value="XPG-I_dom"/>
</dbReference>
<dbReference type="eggNOG" id="KOG2519">
    <property type="taxonomic scope" value="Eukaryota"/>
</dbReference>
<evidence type="ECO:0000256" key="5">
    <source>
        <dbReference type="ARBA" id="ARBA00022801"/>
    </source>
</evidence>
<feature type="region of interest" description="Disordered" evidence="7">
    <location>
        <begin position="211"/>
        <end position="240"/>
    </location>
</feature>
<evidence type="ECO:0000256" key="3">
    <source>
        <dbReference type="ARBA" id="ARBA00022723"/>
    </source>
</evidence>
<dbReference type="GO" id="GO:0046872">
    <property type="term" value="F:metal ion binding"/>
    <property type="evidence" value="ECO:0007669"/>
    <property type="project" value="UniProtKB-KW"/>
</dbReference>
<dbReference type="PRINTS" id="PR00853">
    <property type="entry name" value="XPGRADSUPER"/>
</dbReference>
<dbReference type="Proteomes" id="UP000007148">
    <property type="component" value="Unassembled WGS sequence"/>
</dbReference>
<keyword evidence="3" id="KW-0479">Metal-binding</keyword>
<dbReference type="Pfam" id="PF00752">
    <property type="entry name" value="XPG_N"/>
    <property type="match status" value="1"/>
</dbReference>
<dbReference type="Gene3D" id="1.10.150.20">
    <property type="entry name" value="5' to 3' exonuclease, C-terminal subdomain"/>
    <property type="match status" value="1"/>
</dbReference>
<dbReference type="FunCoup" id="G4TUI9">
    <property type="interactions" value="136"/>
</dbReference>
<keyword evidence="10" id="KW-0269">Exonuclease</keyword>
<dbReference type="EMBL" id="CAFZ01000382">
    <property type="protein sequence ID" value="CCA74982.1"/>
    <property type="molecule type" value="Genomic_DNA"/>
</dbReference>
<comment type="cofactor">
    <cofactor evidence="1">
        <name>Mg(2+)</name>
        <dbReference type="ChEBI" id="CHEBI:18420"/>
    </cofactor>
</comment>
<dbReference type="HOGENOM" id="CLU_021984_0_0_1"/>
<evidence type="ECO:0000256" key="7">
    <source>
        <dbReference type="SAM" id="MobiDB-lite"/>
    </source>
</evidence>
<dbReference type="Pfam" id="PF00867">
    <property type="entry name" value="XPG_I"/>
    <property type="match status" value="1"/>
</dbReference>
<dbReference type="CDD" id="cd09897">
    <property type="entry name" value="H3TH_FEN1-XPG-like"/>
    <property type="match status" value="1"/>
</dbReference>
<evidence type="ECO:0000256" key="6">
    <source>
        <dbReference type="ARBA" id="ARBA00022842"/>
    </source>
</evidence>
<dbReference type="InterPro" id="IPR006085">
    <property type="entry name" value="XPG_DNA_repair_N"/>
</dbReference>
<keyword evidence="4 10" id="KW-0255">Endonuclease</keyword>
<dbReference type="PANTHER" id="PTHR11081:SF9">
    <property type="entry name" value="FLAP ENDONUCLEASE 1"/>
    <property type="match status" value="1"/>
</dbReference>
<evidence type="ECO:0000259" key="9">
    <source>
        <dbReference type="SMART" id="SM00485"/>
    </source>
</evidence>
<accession>G4TUI9</accession>
<dbReference type="GO" id="GO:0006281">
    <property type="term" value="P:DNA repair"/>
    <property type="evidence" value="ECO:0007669"/>
    <property type="project" value="UniProtKB-ARBA"/>
</dbReference>
<dbReference type="SMART" id="SM00485">
    <property type="entry name" value="XPGN"/>
    <property type="match status" value="1"/>
</dbReference>
<dbReference type="SMART" id="SM00279">
    <property type="entry name" value="HhH2"/>
    <property type="match status" value="1"/>
</dbReference>
<dbReference type="GO" id="GO:0004527">
    <property type="term" value="F:exonuclease activity"/>
    <property type="evidence" value="ECO:0007669"/>
    <property type="project" value="UniProtKB-KW"/>
</dbReference>
<keyword evidence="5" id="KW-0378">Hydrolase</keyword>
<keyword evidence="2" id="KW-0540">Nuclease</keyword>
<comment type="caution">
    <text evidence="10">The sequence shown here is derived from an EMBL/GenBank/DDBJ whole genome shotgun (WGS) entry which is preliminary data.</text>
</comment>
<dbReference type="SUPFAM" id="SSF88723">
    <property type="entry name" value="PIN domain-like"/>
    <property type="match status" value="1"/>
</dbReference>
<dbReference type="SMART" id="SM00484">
    <property type="entry name" value="XPGI"/>
    <property type="match status" value="1"/>
</dbReference>
<evidence type="ECO:0000256" key="4">
    <source>
        <dbReference type="ARBA" id="ARBA00022759"/>
    </source>
</evidence>
<name>G4TUI9_SERID</name>
<evidence type="ECO:0000256" key="2">
    <source>
        <dbReference type="ARBA" id="ARBA00022722"/>
    </source>
</evidence>
<dbReference type="GO" id="GO:0017108">
    <property type="term" value="F:5'-flap endonuclease activity"/>
    <property type="evidence" value="ECO:0007669"/>
    <property type="project" value="TreeGrafter"/>
</dbReference>
<protein>
    <submittedName>
        <fullName evidence="10">Related to RAD27-ssDNA endonuclease and 5`-3`exonuclease</fullName>
    </submittedName>
</protein>
<dbReference type="PANTHER" id="PTHR11081">
    <property type="entry name" value="FLAP ENDONUCLEASE FAMILY MEMBER"/>
    <property type="match status" value="1"/>
</dbReference>
<dbReference type="STRING" id="1109443.G4TUI9"/>
<dbReference type="InterPro" id="IPR029060">
    <property type="entry name" value="PIN-like_dom_sf"/>
</dbReference>
<dbReference type="OMA" id="PFLQKTC"/>
<dbReference type="GO" id="GO:0003677">
    <property type="term" value="F:DNA binding"/>
    <property type="evidence" value="ECO:0007669"/>
    <property type="project" value="InterPro"/>
</dbReference>
<reference evidence="10 11" key="1">
    <citation type="journal article" date="2011" name="PLoS Pathog.">
        <title>Endophytic Life Strategies Decoded by Genome and Transcriptome Analyses of the Mutualistic Root Symbiont Piriformospora indica.</title>
        <authorList>
            <person name="Zuccaro A."/>
            <person name="Lahrmann U."/>
            <person name="Guldener U."/>
            <person name="Langen G."/>
            <person name="Pfiffi S."/>
            <person name="Biedenkopf D."/>
            <person name="Wong P."/>
            <person name="Samans B."/>
            <person name="Grimm C."/>
            <person name="Basiewicz M."/>
            <person name="Murat C."/>
            <person name="Martin F."/>
            <person name="Kogel K.H."/>
        </authorList>
    </citation>
    <scope>NUCLEOTIDE SEQUENCE [LARGE SCALE GENOMIC DNA]</scope>
    <source>
        <strain evidence="10 11">DSM 11827</strain>
    </source>
</reference>
<feature type="compositionally biased region" description="Polar residues" evidence="7">
    <location>
        <begin position="231"/>
        <end position="240"/>
    </location>
</feature>
<feature type="domain" description="XPG N-terminal" evidence="9">
    <location>
        <begin position="1"/>
        <end position="100"/>
    </location>
</feature>
<dbReference type="InterPro" id="IPR008918">
    <property type="entry name" value="HhH2"/>
</dbReference>
<keyword evidence="6" id="KW-0460">Magnesium</keyword>
<dbReference type="InterPro" id="IPR036279">
    <property type="entry name" value="5-3_exonuclease_C_sf"/>
</dbReference>
<organism evidence="10 11">
    <name type="scientific">Serendipita indica (strain DSM 11827)</name>
    <name type="common">Root endophyte fungus</name>
    <name type="synonym">Piriformospora indica</name>
    <dbReference type="NCBI Taxonomy" id="1109443"/>
    <lineage>
        <taxon>Eukaryota</taxon>
        <taxon>Fungi</taxon>
        <taxon>Dikarya</taxon>
        <taxon>Basidiomycota</taxon>
        <taxon>Agaricomycotina</taxon>
        <taxon>Agaricomycetes</taxon>
        <taxon>Sebacinales</taxon>
        <taxon>Serendipitaceae</taxon>
        <taxon>Serendipita</taxon>
    </lineage>
</organism>
<dbReference type="InterPro" id="IPR006084">
    <property type="entry name" value="XPG/Rad2"/>
</dbReference>
<evidence type="ECO:0000313" key="10">
    <source>
        <dbReference type="EMBL" id="CCA74982.1"/>
    </source>
</evidence>
<sequence length="498" mass="55805">MGVLGLTSVLAKECPQVLKELPTRFKALAGKTVVIDATLFTIRFHLTRNPLPSRHIYAWYRLVSKLRADNVKVICVFDGKERHEAKKPELQRRKQTRDLTTARKELEYQRSQRLDVLLPTLHEIRGLPETDQPVIQRRLSEFMIRYHPKEKGRASPTSGQVNNGEVVSEKFDMKPMLDELEQISPPTKVVGKDKIEHLTVALTSAYRSFQESAEHAAAPSPETDADPSPGRSASKNQHQLSAEESVQWQKLLMNVDEACLGFQQLLVRSEELYESYQRRTDLPTDQTFAESRELLVAMGIPCVQSEAPYEGEGLASAIALAGHADYVASEDTDVIVYGAPLLRGLTNQAKPLVLIDSQDILTALTMTREEFIDFALLIGTDFTQRLHKVGPVAALKHTRKYGSIPRILENEKKIQLSNDPVIYLEQVEVARQIFTSLPPVPSPDELVQREGDEERVSAIIHNAGLSRSILDLSEDEIIPAFSEEAPFGEDVFGDKPQA</sequence>
<gene>
    <name evidence="10" type="ORF">PIIN_08962</name>
</gene>
<evidence type="ECO:0000313" key="11">
    <source>
        <dbReference type="Proteomes" id="UP000007148"/>
    </source>
</evidence>
<dbReference type="Gene3D" id="3.40.50.1010">
    <property type="entry name" value="5'-nuclease"/>
    <property type="match status" value="2"/>
</dbReference>
<evidence type="ECO:0000259" key="8">
    <source>
        <dbReference type="SMART" id="SM00484"/>
    </source>
</evidence>
<dbReference type="AlphaFoldDB" id="G4TUI9"/>
<dbReference type="SUPFAM" id="SSF47807">
    <property type="entry name" value="5' to 3' exonuclease, C-terminal subdomain"/>
    <property type="match status" value="1"/>
</dbReference>
<evidence type="ECO:0000256" key="1">
    <source>
        <dbReference type="ARBA" id="ARBA00001946"/>
    </source>
</evidence>